<name>A0ACB9H2Q9_CICIN</name>
<gene>
    <name evidence="1" type="ORF">L2E82_02418</name>
</gene>
<dbReference type="EMBL" id="CM042009">
    <property type="protein sequence ID" value="KAI3789618.1"/>
    <property type="molecule type" value="Genomic_DNA"/>
</dbReference>
<dbReference type="Proteomes" id="UP001055811">
    <property type="component" value="Linkage Group LG01"/>
</dbReference>
<accession>A0ACB9H2Q9</accession>
<comment type="caution">
    <text evidence="1">The sequence shown here is derived from an EMBL/GenBank/DDBJ whole genome shotgun (WGS) entry which is preliminary data.</text>
</comment>
<evidence type="ECO:0000313" key="1">
    <source>
        <dbReference type="EMBL" id="KAI3789618.1"/>
    </source>
</evidence>
<sequence length="94" mass="11194">MREKRKGELVRVCFIRTPVVPIIDYSPKLLRKTPNHILTTHLLSTLCVSLLQRESRVRLLSRIQYFFLYYRVKKRVGYLGNQGRFVLVLNLFKS</sequence>
<proteinExistence type="predicted"/>
<organism evidence="1 2">
    <name type="scientific">Cichorium intybus</name>
    <name type="common">Chicory</name>
    <dbReference type="NCBI Taxonomy" id="13427"/>
    <lineage>
        <taxon>Eukaryota</taxon>
        <taxon>Viridiplantae</taxon>
        <taxon>Streptophyta</taxon>
        <taxon>Embryophyta</taxon>
        <taxon>Tracheophyta</taxon>
        <taxon>Spermatophyta</taxon>
        <taxon>Magnoliopsida</taxon>
        <taxon>eudicotyledons</taxon>
        <taxon>Gunneridae</taxon>
        <taxon>Pentapetalae</taxon>
        <taxon>asterids</taxon>
        <taxon>campanulids</taxon>
        <taxon>Asterales</taxon>
        <taxon>Asteraceae</taxon>
        <taxon>Cichorioideae</taxon>
        <taxon>Cichorieae</taxon>
        <taxon>Cichoriinae</taxon>
        <taxon>Cichorium</taxon>
    </lineage>
</organism>
<reference evidence="1 2" key="2">
    <citation type="journal article" date="2022" name="Mol. Ecol. Resour.">
        <title>The genomes of chicory, endive, great burdock and yacon provide insights into Asteraceae paleo-polyploidization history and plant inulin production.</title>
        <authorList>
            <person name="Fan W."/>
            <person name="Wang S."/>
            <person name="Wang H."/>
            <person name="Wang A."/>
            <person name="Jiang F."/>
            <person name="Liu H."/>
            <person name="Zhao H."/>
            <person name="Xu D."/>
            <person name="Zhang Y."/>
        </authorList>
    </citation>
    <scope>NUCLEOTIDE SEQUENCE [LARGE SCALE GENOMIC DNA]</scope>
    <source>
        <strain evidence="2">cv. Punajuju</strain>
        <tissue evidence="1">Leaves</tissue>
    </source>
</reference>
<keyword evidence="2" id="KW-1185">Reference proteome</keyword>
<reference evidence="2" key="1">
    <citation type="journal article" date="2022" name="Mol. Ecol. Resour.">
        <title>The genomes of chicory, endive, great burdock and yacon provide insights into Asteraceae palaeo-polyploidization history and plant inulin production.</title>
        <authorList>
            <person name="Fan W."/>
            <person name="Wang S."/>
            <person name="Wang H."/>
            <person name="Wang A."/>
            <person name="Jiang F."/>
            <person name="Liu H."/>
            <person name="Zhao H."/>
            <person name="Xu D."/>
            <person name="Zhang Y."/>
        </authorList>
    </citation>
    <scope>NUCLEOTIDE SEQUENCE [LARGE SCALE GENOMIC DNA]</scope>
    <source>
        <strain evidence="2">cv. Punajuju</strain>
    </source>
</reference>
<protein>
    <submittedName>
        <fullName evidence="1">Uncharacterized protein</fullName>
    </submittedName>
</protein>
<evidence type="ECO:0000313" key="2">
    <source>
        <dbReference type="Proteomes" id="UP001055811"/>
    </source>
</evidence>